<dbReference type="AlphaFoldDB" id="A0A3B0YA17"/>
<name>A0A3B0YA17_9ZZZZ</name>
<evidence type="ECO:0000313" key="3">
    <source>
        <dbReference type="EMBL" id="VAW65474.1"/>
    </source>
</evidence>
<sequence>MFIRLEQKLVSEGKMLIKIDQFAPSSKSCSCCESKQDMPLQVRTYNCSACGLVLDRDLNAAINIRNWAIRHKFEKAPTAGTAESYASGNMLPVRVAADEAAGSLNRR</sequence>
<proteinExistence type="predicted"/>
<feature type="domain" description="Cas12f1-like TNB" evidence="2">
    <location>
        <begin position="4"/>
        <end position="64"/>
    </location>
</feature>
<dbReference type="GO" id="GO:0003677">
    <property type="term" value="F:DNA binding"/>
    <property type="evidence" value="ECO:0007669"/>
    <property type="project" value="UniProtKB-KW"/>
</dbReference>
<evidence type="ECO:0000256" key="1">
    <source>
        <dbReference type="ARBA" id="ARBA00023125"/>
    </source>
</evidence>
<organism evidence="3">
    <name type="scientific">hydrothermal vent metagenome</name>
    <dbReference type="NCBI Taxonomy" id="652676"/>
    <lineage>
        <taxon>unclassified sequences</taxon>
        <taxon>metagenomes</taxon>
        <taxon>ecological metagenomes</taxon>
    </lineage>
</organism>
<dbReference type="EMBL" id="UOFH01000315">
    <property type="protein sequence ID" value="VAW65474.1"/>
    <property type="molecule type" value="Genomic_DNA"/>
</dbReference>
<protein>
    <recommendedName>
        <fullName evidence="2">Cas12f1-like TNB domain-containing protein</fullName>
    </recommendedName>
</protein>
<evidence type="ECO:0000259" key="2">
    <source>
        <dbReference type="Pfam" id="PF07282"/>
    </source>
</evidence>
<dbReference type="Pfam" id="PF07282">
    <property type="entry name" value="Cas12f1-like_TNB"/>
    <property type="match status" value="1"/>
</dbReference>
<gene>
    <name evidence="3" type="ORF">MNBD_GAMMA08-3142</name>
</gene>
<reference evidence="3" key="1">
    <citation type="submission" date="2018-06" db="EMBL/GenBank/DDBJ databases">
        <authorList>
            <person name="Zhirakovskaya E."/>
        </authorList>
    </citation>
    <scope>NUCLEOTIDE SEQUENCE</scope>
</reference>
<keyword evidence="1" id="KW-0238">DNA-binding</keyword>
<accession>A0A3B0YA17</accession>
<dbReference type="InterPro" id="IPR010095">
    <property type="entry name" value="Cas12f1-like_TNB"/>
</dbReference>